<feature type="compositionally biased region" description="Low complexity" evidence="1">
    <location>
        <begin position="203"/>
        <end position="214"/>
    </location>
</feature>
<protein>
    <submittedName>
        <fullName evidence="2">Uncharacterized protein</fullName>
    </submittedName>
</protein>
<evidence type="ECO:0000313" key="3">
    <source>
        <dbReference type="Proteomes" id="UP000248349"/>
    </source>
</evidence>
<feature type="region of interest" description="Disordered" evidence="1">
    <location>
        <begin position="1"/>
        <end position="33"/>
    </location>
</feature>
<gene>
    <name evidence="2" type="ORF">BP01DRAFT_422381</name>
</gene>
<evidence type="ECO:0000256" key="1">
    <source>
        <dbReference type="SAM" id="MobiDB-lite"/>
    </source>
</evidence>
<feature type="region of interest" description="Disordered" evidence="1">
    <location>
        <begin position="201"/>
        <end position="289"/>
    </location>
</feature>
<dbReference type="RefSeq" id="XP_025433000.1">
    <property type="nucleotide sequence ID" value="XM_025579566.1"/>
</dbReference>
<organism evidence="2 3">
    <name type="scientific">Aspergillus saccharolyticus JOP 1030-1</name>
    <dbReference type="NCBI Taxonomy" id="1450539"/>
    <lineage>
        <taxon>Eukaryota</taxon>
        <taxon>Fungi</taxon>
        <taxon>Dikarya</taxon>
        <taxon>Ascomycota</taxon>
        <taxon>Pezizomycotina</taxon>
        <taxon>Eurotiomycetes</taxon>
        <taxon>Eurotiomycetidae</taxon>
        <taxon>Eurotiales</taxon>
        <taxon>Aspergillaceae</taxon>
        <taxon>Aspergillus</taxon>
        <taxon>Aspergillus subgen. Circumdati</taxon>
    </lineage>
</organism>
<dbReference type="AlphaFoldDB" id="A0A319A4E9"/>
<dbReference type="STRING" id="1450539.A0A319A4E9"/>
<dbReference type="GeneID" id="37080795"/>
<feature type="compositionally biased region" description="Low complexity" evidence="1">
    <location>
        <begin position="11"/>
        <end position="24"/>
    </location>
</feature>
<reference evidence="2 3" key="1">
    <citation type="submission" date="2016-12" db="EMBL/GenBank/DDBJ databases">
        <title>The genomes of Aspergillus section Nigri reveals drivers in fungal speciation.</title>
        <authorList>
            <consortium name="DOE Joint Genome Institute"/>
            <person name="Vesth T.C."/>
            <person name="Nybo J."/>
            <person name="Theobald S."/>
            <person name="Brandl J."/>
            <person name="Frisvad J.C."/>
            <person name="Nielsen K.F."/>
            <person name="Lyhne E.K."/>
            <person name="Kogle M.E."/>
            <person name="Kuo A."/>
            <person name="Riley R."/>
            <person name="Clum A."/>
            <person name="Nolan M."/>
            <person name="Lipzen A."/>
            <person name="Salamov A."/>
            <person name="Henrissat B."/>
            <person name="Wiebenga A."/>
            <person name="De Vries R.P."/>
            <person name="Grigoriev I.V."/>
            <person name="Mortensen U.H."/>
            <person name="Andersen M.R."/>
            <person name="Baker S.E."/>
        </authorList>
    </citation>
    <scope>NUCLEOTIDE SEQUENCE [LARGE SCALE GENOMIC DNA]</scope>
    <source>
        <strain evidence="2 3">JOP 1030-1</strain>
    </source>
</reference>
<accession>A0A319A4E9</accession>
<name>A0A319A4E9_9EURO</name>
<feature type="non-terminal residue" evidence="2">
    <location>
        <position position="347"/>
    </location>
</feature>
<keyword evidence="3" id="KW-1185">Reference proteome</keyword>
<proteinExistence type="predicted"/>
<dbReference type="EMBL" id="KZ821226">
    <property type="protein sequence ID" value="PYH47018.1"/>
    <property type="molecule type" value="Genomic_DNA"/>
</dbReference>
<sequence length="347" mass="37830">MSIPDSDTESTVSSQTRPTTATTTKSHHQHQVFPFAYPPPKSTSCLRFTSRLLLQIQQLLSASRALPVLEVYRPSSLGKSISGCPSKLHSQDLYVVQSDSYQTLASSYNSNHEPTSTNAVVGVIYTNYTLPCRSNNNNHNTSSATSSGSVSTTTTDHKSQPTSSPSTTSTSSSSNNAIHFPQLQITFLAARTSRGGYIFHFLPTSSSSSPTTTTNTKRLTLELAKKKPKRKSTPPRSSASPTPDDEDDDDNAIHEHPPPTETTPEPASFLLGLRGNSSDISAPPPRSRPWLARLSHKGIKVLQGEQQDHQRRRLLAELGLAENSPHNEIDVLYTLVLMMGVYAAKME</sequence>
<dbReference type="Proteomes" id="UP000248349">
    <property type="component" value="Unassembled WGS sequence"/>
</dbReference>
<feature type="compositionally biased region" description="Low complexity" evidence="1">
    <location>
        <begin position="136"/>
        <end position="154"/>
    </location>
</feature>
<feature type="region of interest" description="Disordered" evidence="1">
    <location>
        <begin position="136"/>
        <end position="176"/>
    </location>
</feature>
<feature type="compositionally biased region" description="Low complexity" evidence="1">
    <location>
        <begin position="161"/>
        <end position="174"/>
    </location>
</feature>
<evidence type="ECO:0000313" key="2">
    <source>
        <dbReference type="EMBL" id="PYH47018.1"/>
    </source>
</evidence>
<dbReference type="OrthoDB" id="4475042at2759"/>